<dbReference type="EMBL" id="JAVHJO010000016">
    <property type="protein sequence ID" value="KAK6526598.1"/>
    <property type="molecule type" value="Genomic_DNA"/>
</dbReference>
<name>A0AAV9WVT8_9PEZI</name>
<keyword evidence="3" id="KW-1185">Reference proteome</keyword>
<evidence type="ECO:0000313" key="3">
    <source>
        <dbReference type="Proteomes" id="UP001365542"/>
    </source>
</evidence>
<dbReference type="PROSITE" id="PS51257">
    <property type="entry name" value="PROKAR_LIPOPROTEIN"/>
    <property type="match status" value="1"/>
</dbReference>
<evidence type="ECO:0000259" key="1">
    <source>
        <dbReference type="Pfam" id="PF20253"/>
    </source>
</evidence>
<accession>A0AAV9WVT8</accession>
<dbReference type="PANTHER" id="PTHR38795:SF1">
    <property type="entry name" value="DUF6604 DOMAIN-CONTAINING PROTEIN"/>
    <property type="match status" value="1"/>
</dbReference>
<dbReference type="InterPro" id="IPR046539">
    <property type="entry name" value="DUF6604"/>
</dbReference>
<proteinExistence type="predicted"/>
<organism evidence="2 3">
    <name type="scientific">Orbilia ellipsospora</name>
    <dbReference type="NCBI Taxonomy" id="2528407"/>
    <lineage>
        <taxon>Eukaryota</taxon>
        <taxon>Fungi</taxon>
        <taxon>Dikarya</taxon>
        <taxon>Ascomycota</taxon>
        <taxon>Pezizomycotina</taxon>
        <taxon>Orbiliomycetes</taxon>
        <taxon>Orbiliales</taxon>
        <taxon>Orbiliaceae</taxon>
        <taxon>Orbilia</taxon>
    </lineage>
</organism>
<protein>
    <recommendedName>
        <fullName evidence="1">DUF6604 domain-containing protein</fullName>
    </recommendedName>
</protein>
<reference evidence="2 3" key="1">
    <citation type="submission" date="2019-10" db="EMBL/GenBank/DDBJ databases">
        <authorList>
            <person name="Palmer J.M."/>
        </authorList>
    </citation>
    <scope>NUCLEOTIDE SEQUENCE [LARGE SCALE GENOMIC DNA]</scope>
    <source>
        <strain evidence="2 3">TWF694</strain>
    </source>
</reference>
<feature type="domain" description="DUF6604" evidence="1">
    <location>
        <begin position="11"/>
        <end position="251"/>
    </location>
</feature>
<evidence type="ECO:0000313" key="2">
    <source>
        <dbReference type="EMBL" id="KAK6526598.1"/>
    </source>
</evidence>
<sequence>MLPKGLKSSYHRYKTDTQSFTSWLVATASSCGVVIGSDIVNNEGTPTISLHNYTVLVDAVVENGIALPKVLESVLERAISIRKRCARFFQSKKPEDEISNKGHWHFIAVMEDALNRLKPSDEEDSRTGSGKDVNDDSYSQLSNRFALLALDESWKEKPERKAAGKKSKKKNKENTNLNDKLESIARYDIEEEYDEYRSLAFFMAFCLFVDLNDLRDSIKDTWTEYKEGTLDAMTAAVTTNATLIVGRNLIDITQSLIRPSDFEGADSLPTTIFSFICLLSDRDHTFRRRPHDLFNLENYPMADWTFATTTILMKSYIAVVDPQSCPFYRKGNWGAVDPSKPYDERSIEEKFDNDREAIVDFLFECAFLLQTAEVLVIDEVTKALRDFNRTKKITMYHSFSSQVLLDIGNILADKKTAPYDDLRMTALRAKKNLTSFLELNSKVPLPTWPAANTAAVQKILRFIDLELTNDPAIPLKQESSPPGFSHTEFHLYKQNPIFTGLVMYDLSLRVQELGIAVTNNWVAVFPTLCLYNLLNNSPSIQAVTWSDFDEFLKVHDEKSFFVGGMPKDLEGSFEKLQFSLDLSPTALAKPGRSKRATNSTKGIRVINATTVLGAAFNTALKSERRDALSLVVMEELLESLELQPEMIPELVESPRGNTASQALKRKKKKRKTLTSLQLLKVLQSNLALEERKLEFNYIGLHGRCFEFLGKLRDRLHDKLVKYYGPQYIEAECQLPYVIYYVMKDALMSASASKSMGLQSDAMSSPMLIQAADLMREYTRAKSAIACRELMVFSKTYKANSTGSSKRKRGKATHWTAIKEILDSKPLVLAQEGQI</sequence>
<dbReference type="PANTHER" id="PTHR38795">
    <property type="entry name" value="DUF6604 DOMAIN-CONTAINING PROTEIN"/>
    <property type="match status" value="1"/>
</dbReference>
<gene>
    <name evidence="2" type="ORF">TWF694_005180</name>
</gene>
<dbReference type="AlphaFoldDB" id="A0AAV9WVT8"/>
<dbReference type="Pfam" id="PF20253">
    <property type="entry name" value="DUF6604"/>
    <property type="match status" value="1"/>
</dbReference>
<comment type="caution">
    <text evidence="2">The sequence shown here is derived from an EMBL/GenBank/DDBJ whole genome shotgun (WGS) entry which is preliminary data.</text>
</comment>
<dbReference type="Proteomes" id="UP001365542">
    <property type="component" value="Unassembled WGS sequence"/>
</dbReference>